<evidence type="ECO:0000313" key="1">
    <source>
        <dbReference type="EMBL" id="JAH52452.1"/>
    </source>
</evidence>
<organism evidence="1">
    <name type="scientific">Anguilla anguilla</name>
    <name type="common">European freshwater eel</name>
    <name type="synonym">Muraena anguilla</name>
    <dbReference type="NCBI Taxonomy" id="7936"/>
    <lineage>
        <taxon>Eukaryota</taxon>
        <taxon>Metazoa</taxon>
        <taxon>Chordata</taxon>
        <taxon>Craniata</taxon>
        <taxon>Vertebrata</taxon>
        <taxon>Euteleostomi</taxon>
        <taxon>Actinopterygii</taxon>
        <taxon>Neopterygii</taxon>
        <taxon>Teleostei</taxon>
        <taxon>Anguilliformes</taxon>
        <taxon>Anguillidae</taxon>
        <taxon>Anguilla</taxon>
    </lineage>
</organism>
<sequence>MEQYYASHAVHNFGLLLKQHTRRSTLIPSPNSAPQKQQRAVIMSEHRGHFSHVKRRLVHNRLEEYSLWQL</sequence>
<reference evidence="1" key="1">
    <citation type="submission" date="2014-11" db="EMBL/GenBank/DDBJ databases">
        <authorList>
            <person name="Amaro Gonzalez C."/>
        </authorList>
    </citation>
    <scope>NUCLEOTIDE SEQUENCE</scope>
</reference>
<dbReference type="AlphaFoldDB" id="A0A0E9TG76"/>
<proteinExistence type="predicted"/>
<reference evidence="1" key="2">
    <citation type="journal article" date="2015" name="Fish Shellfish Immunol.">
        <title>Early steps in the European eel (Anguilla anguilla)-Vibrio vulnificus interaction in the gills: Role of the RtxA13 toxin.</title>
        <authorList>
            <person name="Callol A."/>
            <person name="Pajuelo D."/>
            <person name="Ebbesson L."/>
            <person name="Teles M."/>
            <person name="MacKenzie S."/>
            <person name="Amaro C."/>
        </authorList>
    </citation>
    <scope>NUCLEOTIDE SEQUENCE</scope>
</reference>
<protein>
    <submittedName>
        <fullName evidence="1">Uncharacterized protein</fullName>
    </submittedName>
</protein>
<dbReference type="EMBL" id="GBXM01056125">
    <property type="protein sequence ID" value="JAH52452.1"/>
    <property type="molecule type" value="Transcribed_RNA"/>
</dbReference>
<accession>A0A0E9TG76</accession>
<name>A0A0E9TG76_ANGAN</name>